<dbReference type="RefSeq" id="WP_160681008.1">
    <property type="nucleotide sequence ID" value="NZ_WTYW01000001.1"/>
</dbReference>
<evidence type="ECO:0000259" key="2">
    <source>
        <dbReference type="PROSITE" id="PS50110"/>
    </source>
</evidence>
<reference evidence="3 4" key="1">
    <citation type="submission" date="2019-12" db="EMBL/GenBank/DDBJ databases">
        <title>Genomic-based taxomic classification of the family Erythrobacteraceae.</title>
        <authorList>
            <person name="Xu L."/>
        </authorList>
    </citation>
    <scope>NUCLEOTIDE SEQUENCE [LARGE SCALE GENOMIC DNA]</scope>
    <source>
        <strain evidence="3 4">MCCC 1A09962</strain>
    </source>
</reference>
<dbReference type="Proteomes" id="UP000433104">
    <property type="component" value="Unassembled WGS sequence"/>
</dbReference>
<evidence type="ECO:0000256" key="1">
    <source>
        <dbReference type="PROSITE-ProRule" id="PRU00169"/>
    </source>
</evidence>
<dbReference type="Gene3D" id="3.40.50.2300">
    <property type="match status" value="1"/>
</dbReference>
<organism evidence="3 4">
    <name type="scientific">Parapontixanthobacter aurantiacus</name>
    <dbReference type="NCBI Taxonomy" id="1463599"/>
    <lineage>
        <taxon>Bacteria</taxon>
        <taxon>Pseudomonadati</taxon>
        <taxon>Pseudomonadota</taxon>
        <taxon>Alphaproteobacteria</taxon>
        <taxon>Sphingomonadales</taxon>
        <taxon>Erythrobacteraceae</taxon>
        <taxon>Parapontixanthobacter</taxon>
    </lineage>
</organism>
<feature type="modified residue" description="4-aspartylphosphate" evidence="1">
    <location>
        <position position="61"/>
    </location>
</feature>
<gene>
    <name evidence="3" type="ORF">GRI38_00055</name>
</gene>
<dbReference type="EMBL" id="WTYW01000001">
    <property type="protein sequence ID" value="MXO84430.1"/>
    <property type="molecule type" value="Genomic_DNA"/>
</dbReference>
<dbReference type="GO" id="GO:0000160">
    <property type="term" value="P:phosphorelay signal transduction system"/>
    <property type="evidence" value="ECO:0007669"/>
    <property type="project" value="InterPro"/>
</dbReference>
<dbReference type="SUPFAM" id="SSF52172">
    <property type="entry name" value="CheY-like"/>
    <property type="match status" value="1"/>
</dbReference>
<feature type="domain" description="Response regulatory" evidence="2">
    <location>
        <begin position="10"/>
        <end position="121"/>
    </location>
</feature>
<name>A0A844ZBZ2_9SPHN</name>
<comment type="caution">
    <text evidence="3">The sequence shown here is derived from an EMBL/GenBank/DDBJ whole genome shotgun (WGS) entry which is preliminary data.</text>
</comment>
<evidence type="ECO:0000313" key="3">
    <source>
        <dbReference type="EMBL" id="MXO84430.1"/>
    </source>
</evidence>
<accession>A0A844ZBZ2</accession>
<dbReference type="PROSITE" id="PS50110">
    <property type="entry name" value="RESPONSE_REGULATORY"/>
    <property type="match status" value="1"/>
</dbReference>
<proteinExistence type="predicted"/>
<protein>
    <submittedName>
        <fullName evidence="3">Response regulator</fullName>
    </submittedName>
</protein>
<dbReference type="InterPro" id="IPR011006">
    <property type="entry name" value="CheY-like_superfamily"/>
</dbReference>
<evidence type="ECO:0000313" key="4">
    <source>
        <dbReference type="Proteomes" id="UP000433104"/>
    </source>
</evidence>
<keyword evidence="4" id="KW-1185">Reference proteome</keyword>
<dbReference type="AlphaFoldDB" id="A0A844ZBZ2"/>
<dbReference type="InterPro" id="IPR001789">
    <property type="entry name" value="Sig_transdc_resp-reg_receiver"/>
</dbReference>
<keyword evidence="1" id="KW-0597">Phosphoprotein</keyword>
<sequence>MPEEKFSGLAILIAEDEYYVATELARELARAGATVIGPAPSVDKALDLNGSHARIDAALLDVNLGGEIVFSVADLLRERHVPFLFATGYDRSMIPPRFDDVVRCEKPVGADKLGAALANVLSGK</sequence>
<dbReference type="OrthoDB" id="582170at2"/>